<dbReference type="PROSITE" id="PS51257">
    <property type="entry name" value="PROKAR_LIPOPROTEIN"/>
    <property type="match status" value="1"/>
</dbReference>
<keyword evidence="3" id="KW-1185">Reference proteome</keyword>
<feature type="chain" id="PRO_5021306931" evidence="1">
    <location>
        <begin position="23"/>
        <end position="525"/>
    </location>
</feature>
<dbReference type="EMBL" id="PQXJ01000278">
    <property type="protein sequence ID" value="TGO54074.1"/>
    <property type="molecule type" value="Genomic_DNA"/>
</dbReference>
<reference evidence="2 3" key="1">
    <citation type="submission" date="2017-12" db="EMBL/GenBank/DDBJ databases">
        <title>Comparative genomics of Botrytis spp.</title>
        <authorList>
            <person name="Valero-Jimenez C.A."/>
            <person name="Tapia P."/>
            <person name="Veloso J."/>
            <person name="Silva-Moreno E."/>
            <person name="Staats M."/>
            <person name="Valdes J.H."/>
            <person name="Van Kan J.A.L."/>
        </authorList>
    </citation>
    <scope>NUCLEOTIDE SEQUENCE [LARGE SCALE GENOMIC DNA]</scope>
    <source>
        <strain evidence="2 3">MUCL2120</strain>
    </source>
</reference>
<sequence>MRRQSVKAIVFTITSLAVSGCALPNLVQPLPTHEVTDATRFSNDTHRKPIAISTDSGTNNQVSIHTKHEEPPYAVLLVQSLPSSYNITLPVSTCLSITENTDLSARENPICPDGQKLYTLLFSTAYCVGKPQNTVEGADKLLSGGLWIPTDPIRWIENWSIMYKCARTGRDMLHSLAETIGHQTLDARRIRTIVYPIINDNEVGLTWDPPSAGILGPQVGKLTEGFCLWSSSSEYANVTRLVRSLKCPVRQKSYMHLFTQSECRGKYVLSDSFGWNVTLFDEVVEEWSILFTCSDYEYAAGDREPAIEKMQELKFGDVEEEIAAIESLLTKLKLPEPHQISAIPQNATLAISRAFQPQIFQIPLSTCLSSTSDTHIFSSFIRIVTPPTCPPELPELWTLIYAKPGCLDLRRFSPTEPSYPLYKSLFENISRANPRVDGWSLGFVCHPAHFDGRVDARDWKMEREMDLILEGKGTRDVALRVVRAGAGERREEGLTQGVQLESQMKIEAAAQKPLKDVWKLHNLKD</sequence>
<name>A0A4Z1HZV0_9HELO</name>
<accession>A0A4Z1HZV0</accession>
<keyword evidence="1" id="KW-0732">Signal</keyword>
<proteinExistence type="predicted"/>
<organism evidence="2 3">
    <name type="scientific">Botryotinia narcissicola</name>
    <dbReference type="NCBI Taxonomy" id="278944"/>
    <lineage>
        <taxon>Eukaryota</taxon>
        <taxon>Fungi</taxon>
        <taxon>Dikarya</taxon>
        <taxon>Ascomycota</taxon>
        <taxon>Pezizomycotina</taxon>
        <taxon>Leotiomycetes</taxon>
        <taxon>Helotiales</taxon>
        <taxon>Sclerotiniaceae</taxon>
        <taxon>Botryotinia</taxon>
    </lineage>
</organism>
<evidence type="ECO:0000313" key="2">
    <source>
        <dbReference type="EMBL" id="TGO54074.1"/>
    </source>
</evidence>
<evidence type="ECO:0000313" key="3">
    <source>
        <dbReference type="Proteomes" id="UP000297452"/>
    </source>
</evidence>
<feature type="signal peptide" evidence="1">
    <location>
        <begin position="1"/>
        <end position="22"/>
    </location>
</feature>
<protein>
    <submittedName>
        <fullName evidence="2">Uncharacterized protein</fullName>
    </submittedName>
</protein>
<dbReference type="AlphaFoldDB" id="A0A4Z1HZV0"/>
<evidence type="ECO:0000256" key="1">
    <source>
        <dbReference type="SAM" id="SignalP"/>
    </source>
</evidence>
<dbReference type="OrthoDB" id="3545514at2759"/>
<gene>
    <name evidence="2" type="ORF">BOTNAR_0278g00010</name>
</gene>
<dbReference type="Proteomes" id="UP000297452">
    <property type="component" value="Unassembled WGS sequence"/>
</dbReference>
<comment type="caution">
    <text evidence="2">The sequence shown here is derived from an EMBL/GenBank/DDBJ whole genome shotgun (WGS) entry which is preliminary data.</text>
</comment>